<name>A0A0B1TSR5_OESDE</name>
<keyword evidence="10" id="KW-1185">Reference proteome</keyword>
<dbReference type="AlphaFoldDB" id="A0A0B1TSR5"/>
<keyword evidence="4 7" id="KW-0472">Membrane</keyword>
<evidence type="ECO:0000313" key="9">
    <source>
        <dbReference type="EMBL" id="KHJ98887.1"/>
    </source>
</evidence>
<dbReference type="PANTHER" id="PTHR16189:SF0">
    <property type="entry name" value="TRANSMEMBRANE PROTEIN 104"/>
    <property type="match status" value="1"/>
</dbReference>
<dbReference type="Pfam" id="PF01490">
    <property type="entry name" value="Aa_trans"/>
    <property type="match status" value="1"/>
</dbReference>
<evidence type="ECO:0000256" key="2">
    <source>
        <dbReference type="ARBA" id="ARBA00022692"/>
    </source>
</evidence>
<evidence type="ECO:0000256" key="1">
    <source>
        <dbReference type="ARBA" id="ARBA00004141"/>
    </source>
</evidence>
<reference evidence="9 10" key="1">
    <citation type="submission" date="2014-03" db="EMBL/GenBank/DDBJ databases">
        <title>Draft genome of the hookworm Oesophagostomum dentatum.</title>
        <authorList>
            <person name="Mitreva M."/>
        </authorList>
    </citation>
    <scope>NUCLEOTIDE SEQUENCE [LARGE SCALE GENOMIC DNA]</scope>
    <source>
        <strain evidence="9 10">OD-Hann</strain>
    </source>
</reference>
<keyword evidence="3 7" id="KW-1133">Transmembrane helix</keyword>
<proteinExistence type="inferred from homology"/>
<evidence type="ECO:0000313" key="10">
    <source>
        <dbReference type="Proteomes" id="UP000053660"/>
    </source>
</evidence>
<feature type="transmembrane region" description="Helical" evidence="7">
    <location>
        <begin position="314"/>
        <end position="342"/>
    </location>
</feature>
<feature type="transmembrane region" description="Helical" evidence="7">
    <location>
        <begin position="403"/>
        <end position="427"/>
    </location>
</feature>
<dbReference type="InterPro" id="IPR013057">
    <property type="entry name" value="AA_transpt_TM"/>
</dbReference>
<feature type="domain" description="Amino acid transporter transmembrane" evidence="8">
    <location>
        <begin position="12"/>
        <end position="442"/>
    </location>
</feature>
<organism evidence="9 10">
    <name type="scientific">Oesophagostomum dentatum</name>
    <name type="common">Nodular worm</name>
    <dbReference type="NCBI Taxonomy" id="61180"/>
    <lineage>
        <taxon>Eukaryota</taxon>
        <taxon>Metazoa</taxon>
        <taxon>Ecdysozoa</taxon>
        <taxon>Nematoda</taxon>
        <taxon>Chromadorea</taxon>
        <taxon>Rhabditida</taxon>
        <taxon>Rhabditina</taxon>
        <taxon>Rhabditomorpha</taxon>
        <taxon>Strongyloidea</taxon>
        <taxon>Strongylidae</taxon>
        <taxon>Oesophagostomum</taxon>
    </lineage>
</organism>
<evidence type="ECO:0000256" key="4">
    <source>
        <dbReference type="ARBA" id="ARBA00023136"/>
    </source>
</evidence>
<evidence type="ECO:0000259" key="8">
    <source>
        <dbReference type="Pfam" id="PF01490"/>
    </source>
</evidence>
<dbReference type="EMBL" id="KN549263">
    <property type="protein sequence ID" value="KHJ98887.1"/>
    <property type="molecule type" value="Genomic_DNA"/>
</dbReference>
<dbReference type="PANTHER" id="PTHR16189">
    <property type="entry name" value="TRANSMEMBRANE PROTEIN 104-RELATED"/>
    <property type="match status" value="1"/>
</dbReference>
<feature type="transmembrane region" description="Helical" evidence="7">
    <location>
        <begin position="172"/>
        <end position="192"/>
    </location>
</feature>
<sequence>MAGTVDASTSYSPLMGLLYIFNLIVGTGALALPKAFQHAGYILSLVILAVSAIVSYISATFVLEALAIGNAAQKRKQVATIESKTDDESKDFEIKEKIEVSQMANMFLTKAGVIVCYVAMDVYLFGDLAIYSTTVPKSLMNIICASASNPSSIPNDHICREGAPEFFTRFTVYRLCIVLFIMVTLPMIIVGVTKTKYLQLATTISRWLAFILMIILAIVQVSKDGPAKIPPAVDMHGFGSLFGVTVYAFMCHHSIPSLVTPMSSKSRVFIKIFLVYVMVFSFYVLLSMTGSFAFDDLMDVYTLNFLKEDFTNAFQIIVNYFLALFPVFVITTNYPIIGCTLINNVRVLRDMIFASNAKVYTEEQTEADKKKSKSFLLLSDIIIYVTMIGLPTVISILTDDMLLLATITGSYPGVGVQFLVPCLLIIYSRRYAERELKTTVPYRYSSPFASKYWILAIFVWAVFSIVMVTLNLVGVKF</sequence>
<evidence type="ECO:0000256" key="7">
    <source>
        <dbReference type="SAM" id="Phobius"/>
    </source>
</evidence>
<accession>A0A0B1TSR5</accession>
<feature type="transmembrane region" description="Helical" evidence="7">
    <location>
        <begin position="12"/>
        <end position="32"/>
    </location>
</feature>
<evidence type="ECO:0000256" key="3">
    <source>
        <dbReference type="ARBA" id="ARBA00022989"/>
    </source>
</evidence>
<dbReference type="Gene3D" id="1.20.1740.10">
    <property type="entry name" value="Amino acid/polyamine transporter I"/>
    <property type="match status" value="1"/>
</dbReference>
<comment type="similarity">
    <text evidence="6">Belongs to the TMEM104 family.</text>
</comment>
<protein>
    <submittedName>
        <fullName evidence="9">Transmembrane amino acid transporter protein</fullName>
    </submittedName>
</protein>
<evidence type="ECO:0000256" key="5">
    <source>
        <dbReference type="ARBA" id="ARBA00023180"/>
    </source>
</evidence>
<comment type="subcellular location">
    <subcellularLocation>
        <location evidence="1">Membrane</location>
        <topology evidence="1">Multi-pass membrane protein</topology>
    </subcellularLocation>
</comment>
<feature type="transmembrane region" description="Helical" evidence="7">
    <location>
        <begin position="38"/>
        <end position="67"/>
    </location>
</feature>
<feature type="transmembrane region" description="Helical" evidence="7">
    <location>
        <begin position="204"/>
        <end position="221"/>
    </location>
</feature>
<feature type="transmembrane region" description="Helical" evidence="7">
    <location>
        <begin position="375"/>
        <end position="397"/>
    </location>
</feature>
<dbReference type="GO" id="GO:0016020">
    <property type="term" value="C:membrane"/>
    <property type="evidence" value="ECO:0007669"/>
    <property type="project" value="UniProtKB-SubCell"/>
</dbReference>
<feature type="transmembrane region" description="Helical" evidence="7">
    <location>
        <begin position="241"/>
        <end position="260"/>
    </location>
</feature>
<keyword evidence="2 7" id="KW-0812">Transmembrane</keyword>
<evidence type="ECO:0000256" key="6">
    <source>
        <dbReference type="ARBA" id="ARBA00038166"/>
    </source>
</evidence>
<feature type="transmembrane region" description="Helical" evidence="7">
    <location>
        <begin position="272"/>
        <end position="294"/>
    </location>
</feature>
<gene>
    <name evidence="9" type="ORF">OESDEN_01126</name>
</gene>
<feature type="transmembrane region" description="Helical" evidence="7">
    <location>
        <begin position="452"/>
        <end position="473"/>
    </location>
</feature>
<dbReference type="OrthoDB" id="294541at2759"/>
<keyword evidence="5" id="KW-0325">Glycoprotein</keyword>
<dbReference type="Proteomes" id="UP000053660">
    <property type="component" value="Unassembled WGS sequence"/>
</dbReference>
<feature type="transmembrane region" description="Helical" evidence="7">
    <location>
        <begin position="107"/>
        <end position="131"/>
    </location>
</feature>